<evidence type="ECO:0000313" key="3">
    <source>
        <dbReference type="Proteomes" id="UP000194318"/>
    </source>
</evidence>
<name>A0A1Y2NW09_STRFR</name>
<comment type="caution">
    <text evidence="2">The sequence shown here is derived from an EMBL/GenBank/DDBJ whole genome shotgun (WGS) entry which is preliminary data.</text>
</comment>
<organism evidence="2 3">
    <name type="scientific">Streptomyces fradiae ATCC 10745 = DSM 40063</name>
    <dbReference type="NCBI Taxonomy" id="1319510"/>
    <lineage>
        <taxon>Bacteria</taxon>
        <taxon>Bacillati</taxon>
        <taxon>Actinomycetota</taxon>
        <taxon>Actinomycetes</taxon>
        <taxon>Kitasatosporales</taxon>
        <taxon>Streptomycetaceae</taxon>
        <taxon>Streptomyces</taxon>
    </lineage>
</organism>
<feature type="region of interest" description="Disordered" evidence="1">
    <location>
        <begin position="239"/>
        <end position="274"/>
    </location>
</feature>
<sequence length="274" mass="29875">MRQRRARTRPSCHPIGSRALGAGLQTRPHHSKTPPTGADAPRPHAFRAAPRFTQRARARLKSGLSMGRRPAGSARPGTLPMSEPDRRAPAQQAATRASPRPARCPGRRRPRVRDRRPRAGLPRGHTPRRRQSRPAGAARGPPGPAPARGPPVIRQQGRAKWRLTQRAFGPQARIHRTAQGRERRQCVQLAVLPWDALETRSWPGIADTSPPEITRVLGTYARRVTTPRGSTAVTGLELTTALRPPPGPCRTRRPASGCPATTPAACEPNRPESS</sequence>
<protein>
    <submittedName>
        <fullName evidence="2">Uncharacterized protein</fullName>
    </submittedName>
</protein>
<dbReference type="AlphaFoldDB" id="A0A1Y2NW09"/>
<evidence type="ECO:0000256" key="1">
    <source>
        <dbReference type="SAM" id="MobiDB-lite"/>
    </source>
</evidence>
<feature type="compositionally biased region" description="Basic residues" evidence="1">
    <location>
        <begin position="105"/>
        <end position="118"/>
    </location>
</feature>
<dbReference type="EMBL" id="MIFZ01000246">
    <property type="protein sequence ID" value="OSY51128.1"/>
    <property type="molecule type" value="Genomic_DNA"/>
</dbReference>
<reference evidence="2 3" key="1">
    <citation type="submission" date="2016-09" db="EMBL/GenBank/DDBJ databases">
        <title>Streptomyces fradiae DSM40063, a candidate organism with high potential of specific P450 cytochromes.</title>
        <authorList>
            <person name="Grumaz C."/>
            <person name="Vainshtein Y."/>
            <person name="Kirstahler P."/>
            <person name="Sohn K."/>
        </authorList>
    </citation>
    <scope>NUCLEOTIDE SEQUENCE [LARGE SCALE GENOMIC DNA]</scope>
    <source>
        <strain evidence="2 3">DSM 40063</strain>
    </source>
</reference>
<gene>
    <name evidence="2" type="ORF">BG846_03226</name>
</gene>
<evidence type="ECO:0000313" key="2">
    <source>
        <dbReference type="EMBL" id="OSY51128.1"/>
    </source>
</evidence>
<accession>A0A1Y2NW09</accession>
<dbReference type="Proteomes" id="UP000194318">
    <property type="component" value="Unassembled WGS sequence"/>
</dbReference>
<feature type="compositionally biased region" description="Basic residues" evidence="1">
    <location>
        <begin position="1"/>
        <end position="10"/>
    </location>
</feature>
<proteinExistence type="predicted"/>
<feature type="region of interest" description="Disordered" evidence="1">
    <location>
        <begin position="1"/>
        <end position="158"/>
    </location>
</feature>
<feature type="compositionally biased region" description="Low complexity" evidence="1">
    <location>
        <begin position="89"/>
        <end position="104"/>
    </location>
</feature>